<evidence type="ECO:0000256" key="5">
    <source>
        <dbReference type="ARBA" id="ARBA00022821"/>
    </source>
</evidence>
<keyword evidence="5" id="KW-0611">Plant defense</keyword>
<organism evidence="9 10">
    <name type="scientific">Tanacetum coccineum</name>
    <dbReference type="NCBI Taxonomy" id="301880"/>
    <lineage>
        <taxon>Eukaryota</taxon>
        <taxon>Viridiplantae</taxon>
        <taxon>Streptophyta</taxon>
        <taxon>Embryophyta</taxon>
        <taxon>Tracheophyta</taxon>
        <taxon>Spermatophyta</taxon>
        <taxon>Magnoliopsida</taxon>
        <taxon>eudicotyledons</taxon>
        <taxon>Gunneridae</taxon>
        <taxon>Pentapetalae</taxon>
        <taxon>asterids</taxon>
        <taxon>campanulids</taxon>
        <taxon>Asterales</taxon>
        <taxon>Asteraceae</taxon>
        <taxon>Asteroideae</taxon>
        <taxon>Anthemideae</taxon>
        <taxon>Anthemidinae</taxon>
        <taxon>Tanacetum</taxon>
    </lineage>
</organism>
<protein>
    <submittedName>
        <fullName evidence="9">Senescence-associated carboxylesterase 101-like protein</fullName>
    </submittedName>
</protein>
<keyword evidence="10" id="KW-1185">Reference proteome</keyword>
<accession>A0ABQ4X842</accession>
<evidence type="ECO:0000259" key="7">
    <source>
        <dbReference type="Pfam" id="PF01764"/>
    </source>
</evidence>
<dbReference type="Pfam" id="PF01764">
    <property type="entry name" value="Lipase_3"/>
    <property type="match status" value="1"/>
</dbReference>
<dbReference type="Gene3D" id="3.40.50.1820">
    <property type="entry name" value="alpha/beta hydrolase"/>
    <property type="match status" value="1"/>
</dbReference>
<dbReference type="PANTHER" id="PTHR46898:SF3">
    <property type="entry name" value="FUNGAL LIPASE-LIKE DOMAIN-CONTAINING PROTEIN"/>
    <property type="match status" value="1"/>
</dbReference>
<gene>
    <name evidence="9" type="ORF">Tco_0656178</name>
</gene>
<evidence type="ECO:0000259" key="8">
    <source>
        <dbReference type="Pfam" id="PF18117"/>
    </source>
</evidence>
<dbReference type="SUPFAM" id="SSF53474">
    <property type="entry name" value="alpha/beta-Hydrolases"/>
    <property type="match status" value="1"/>
</dbReference>
<evidence type="ECO:0000256" key="2">
    <source>
        <dbReference type="ARBA" id="ARBA00004496"/>
    </source>
</evidence>
<reference evidence="9" key="1">
    <citation type="journal article" date="2022" name="Int. J. Mol. Sci.">
        <title>Draft Genome of Tanacetum Coccineum: Genomic Comparison of Closely Related Tanacetum-Family Plants.</title>
        <authorList>
            <person name="Yamashiro T."/>
            <person name="Shiraishi A."/>
            <person name="Nakayama K."/>
            <person name="Satake H."/>
        </authorList>
    </citation>
    <scope>NUCLEOTIDE SEQUENCE</scope>
</reference>
<dbReference type="InterPro" id="IPR029058">
    <property type="entry name" value="AB_hydrolase_fold"/>
</dbReference>
<keyword evidence="3" id="KW-0963">Cytoplasm</keyword>
<evidence type="ECO:0000313" key="10">
    <source>
        <dbReference type="Proteomes" id="UP001151760"/>
    </source>
</evidence>
<name>A0ABQ4X842_9ASTR</name>
<comment type="caution">
    <text evidence="9">The sequence shown here is derived from an EMBL/GenBank/DDBJ whole genome shotgun (WGS) entry which is preliminary data.</text>
</comment>
<evidence type="ECO:0000256" key="6">
    <source>
        <dbReference type="ARBA" id="ARBA00023242"/>
    </source>
</evidence>
<evidence type="ECO:0000256" key="4">
    <source>
        <dbReference type="ARBA" id="ARBA00022801"/>
    </source>
</evidence>
<reference evidence="9" key="2">
    <citation type="submission" date="2022-01" db="EMBL/GenBank/DDBJ databases">
        <authorList>
            <person name="Yamashiro T."/>
            <person name="Shiraishi A."/>
            <person name="Satake H."/>
            <person name="Nakayama K."/>
        </authorList>
    </citation>
    <scope>NUCLEOTIDE SEQUENCE</scope>
</reference>
<feature type="domain" description="Fungal lipase-type" evidence="7">
    <location>
        <begin position="346"/>
        <end position="441"/>
    </location>
</feature>
<dbReference type="Proteomes" id="UP001151760">
    <property type="component" value="Unassembled WGS sequence"/>
</dbReference>
<keyword evidence="6" id="KW-0539">Nucleus</keyword>
<dbReference type="EMBL" id="BQNB010009287">
    <property type="protein sequence ID" value="GJS61394.1"/>
    <property type="molecule type" value="Genomic_DNA"/>
</dbReference>
<dbReference type="InterPro" id="IPR002921">
    <property type="entry name" value="Fungal_lipase-type"/>
</dbReference>
<keyword evidence="4" id="KW-0378">Hydrolase</keyword>
<dbReference type="Pfam" id="PF18117">
    <property type="entry name" value="EDS1_EP"/>
    <property type="match status" value="1"/>
</dbReference>
<evidence type="ECO:0000256" key="3">
    <source>
        <dbReference type="ARBA" id="ARBA00022490"/>
    </source>
</evidence>
<dbReference type="InterPro" id="IPR044603">
    <property type="entry name" value="SAG101-like"/>
</dbReference>
<feature type="domain" description="EDS1 EP" evidence="8">
    <location>
        <begin position="585"/>
        <end position="753"/>
    </location>
</feature>
<proteinExistence type="predicted"/>
<sequence length="765" mass="87855">MLIIKIYHNGVFSKPSERRYTFALLDYVDSVDSDMFSLYELFGMLKELGLGDNNQILFTHFRIHGMSLDDGLVYIEIGVSLVELHLGESLVVSKSHSKRVGNVIVIEEIVEDNGVSVVEKTQDLVEPTNDENVRYLYCDNDVPMGNPFSFINLLEGSDIEIHNVATEHDNVDGVHEQTPGDIHEKLQHAGDIHEKVQETLMDADLIESLGILVGFWYTSKRKFLVVLVDLNDPRSKSNHGFLGVVPRFRSEYKLGHFLGSIDVIPDAYEAILETYTDNQFHTNPCAYTISTNPFGRKVLAFHCSPDYITRFLSGEFDMVSSTSLKVFDFISSKFYPSFLINQAAVDLFDHLFVELADLQYQLIDDPLVITGRSLGGYIAILFTIWLQHVVDVKESNGDWGSKRPICITFGSPLIGDEALQRGISEYPQWKSCFFNVVAKTDNSASFFSLYNSQYKPFGIFLFCTESGGHTVFEEQDSILAVLDEMAPSRAEHMDMHDYGNDLKSIRRSVLYRQVSNLGEFNMNPLRAGITLQFREIGMLITQNNNSWNDLINKIEEKQGRMIRMKKNTSEPIKMLSEMEISMMYMEWYIKAYRSKGGYYNAYKMASTRHEIERKQLIVRQNRRLDQYWNKTVQEYDKMPQKKGAKLRQRWLYSGIRYMSMFEPLIIAQHYRNGHRNYIATRPNHFNLLEKWSIEDKTAIGRTNMLADHIKDSCFWAYVEEASVSLKDLEEKDSCSSAADITQGLQKFESNVQCVLAIVRSRSNVS</sequence>
<evidence type="ECO:0000313" key="9">
    <source>
        <dbReference type="EMBL" id="GJS61394.1"/>
    </source>
</evidence>
<dbReference type="InterPro" id="IPR041266">
    <property type="entry name" value="EDS1_EP"/>
</dbReference>
<dbReference type="PANTHER" id="PTHR46898">
    <property type="entry name" value="SENESCENCE-ASSOCIATED CARBOXYLESTERASE 101"/>
    <property type="match status" value="1"/>
</dbReference>
<evidence type="ECO:0000256" key="1">
    <source>
        <dbReference type="ARBA" id="ARBA00004123"/>
    </source>
</evidence>
<comment type="subcellular location">
    <subcellularLocation>
        <location evidence="2">Cytoplasm</location>
    </subcellularLocation>
    <subcellularLocation>
        <location evidence="1">Nucleus</location>
    </subcellularLocation>
</comment>